<evidence type="ECO:0000256" key="1">
    <source>
        <dbReference type="SAM" id="MobiDB-lite"/>
    </source>
</evidence>
<feature type="compositionally biased region" description="Polar residues" evidence="1">
    <location>
        <begin position="284"/>
        <end position="311"/>
    </location>
</feature>
<gene>
    <name evidence="2" type="ORF">FRX31_018797</name>
</gene>
<protein>
    <submittedName>
        <fullName evidence="2">Uncharacterized protein</fullName>
    </submittedName>
</protein>
<proteinExistence type="predicted"/>
<reference evidence="2 3" key="1">
    <citation type="submission" date="2020-06" db="EMBL/GenBank/DDBJ databases">
        <title>Transcriptomic and genomic resources for Thalictrum thalictroides and T. hernandezii: Facilitating candidate gene discovery in an emerging model plant lineage.</title>
        <authorList>
            <person name="Arias T."/>
            <person name="Riano-Pachon D.M."/>
            <person name="Di Stilio V.S."/>
        </authorList>
    </citation>
    <scope>NUCLEOTIDE SEQUENCE [LARGE SCALE GENOMIC DNA]</scope>
    <source>
        <strain evidence="3">cv. WT478/WT964</strain>
        <tissue evidence="2">Leaves</tissue>
    </source>
</reference>
<feature type="region of interest" description="Disordered" evidence="1">
    <location>
        <begin position="220"/>
        <end position="311"/>
    </location>
</feature>
<dbReference type="Proteomes" id="UP000554482">
    <property type="component" value="Unassembled WGS sequence"/>
</dbReference>
<feature type="region of interest" description="Disordered" evidence="1">
    <location>
        <begin position="127"/>
        <end position="171"/>
    </location>
</feature>
<accession>A0A7J6W2L2</accession>
<organism evidence="2 3">
    <name type="scientific">Thalictrum thalictroides</name>
    <name type="common">Rue-anemone</name>
    <name type="synonym">Anemone thalictroides</name>
    <dbReference type="NCBI Taxonomy" id="46969"/>
    <lineage>
        <taxon>Eukaryota</taxon>
        <taxon>Viridiplantae</taxon>
        <taxon>Streptophyta</taxon>
        <taxon>Embryophyta</taxon>
        <taxon>Tracheophyta</taxon>
        <taxon>Spermatophyta</taxon>
        <taxon>Magnoliopsida</taxon>
        <taxon>Ranunculales</taxon>
        <taxon>Ranunculaceae</taxon>
        <taxon>Thalictroideae</taxon>
        <taxon>Thalictrum</taxon>
    </lineage>
</organism>
<name>A0A7J6W2L2_THATH</name>
<feature type="compositionally biased region" description="Basic and acidic residues" evidence="1">
    <location>
        <begin position="238"/>
        <end position="247"/>
    </location>
</feature>
<dbReference type="EMBL" id="JABWDY010022611">
    <property type="protein sequence ID" value="KAF5191616.1"/>
    <property type="molecule type" value="Genomic_DNA"/>
</dbReference>
<comment type="caution">
    <text evidence="2">The sequence shown here is derived from an EMBL/GenBank/DDBJ whole genome shotgun (WGS) entry which is preliminary data.</text>
</comment>
<sequence>MGQFTNEIAAGNLPGFQEKISSIAAGQTAKTVADSSLNNAKAAAAGGDDRVAAAGGDDRVAAVGGDDRVAAAGKDDRVAAKSRKTFNDAAAGQGCVGLDERQDSIEAAAGQRCKVAPVGYRQHDGERMAEEAAAGEGIPDSFGELGVGEGEKAKEAAAAGGGQHGRYANEAAGRFENEANFAEWMGITAAELPSSRPIGAEQSIAEKTAAAGLFGAANTAAELPGTPKTAEKMPSQVDAERGQRVESDGGSSFEQENTTTNDKTTTNKMKSVTDSTRGDDDLRNSQSEHGSKSNNQIETSCMSFMQSLVPQ</sequence>
<feature type="non-terminal residue" evidence="2">
    <location>
        <position position="311"/>
    </location>
</feature>
<evidence type="ECO:0000313" key="3">
    <source>
        <dbReference type="Proteomes" id="UP000554482"/>
    </source>
</evidence>
<feature type="compositionally biased region" description="Low complexity" evidence="1">
    <location>
        <begin position="257"/>
        <end position="270"/>
    </location>
</feature>
<dbReference type="AlphaFoldDB" id="A0A7J6W2L2"/>
<evidence type="ECO:0000313" key="2">
    <source>
        <dbReference type="EMBL" id="KAF5191616.1"/>
    </source>
</evidence>
<keyword evidence="3" id="KW-1185">Reference proteome</keyword>